<name>A0A074Y7U2_AURSE</name>
<dbReference type="Gene3D" id="3.80.10.10">
    <property type="entry name" value="Ribonuclease Inhibitor"/>
    <property type="match status" value="1"/>
</dbReference>
<sequence length="428" mass="48289">MADTPQDGQEAGYTPFRLMDLPNELIRKVCCDYDLCRYDLMALRCTCKLICEFSSDSFARKCFRDITVLMSRSSLQAFIELSQHSRFGSVVNCINVSPAFTLQAGLTAIPLTTLPVVPEGVDPPQLVHDTASLEIIRGFLNRSREEREVKADASAEGLLNIAFKALAHRGQRFHLGFCDTEGNPVGARHLLGNYQRGQTAVWHLDWKSTIAKVVRAASDQGCKIEGLEFIENGRADSRNEFGFCTDGIERPLNSLCSQLTRLEVTFMDDDVETTSRSVKRIVSAAEHLVSLSLLQMGDFNDAHRRYFSEMLDQVRSPWLKDIHLAYFQITELELFAFIGRYGSTLEDLALWYGCLLTGTCISLVARLRDNFPHLEQLLLEETCEHGAKTICDGDELKWYSVRAGEDMQDRLGEILDGTFEEHEDDDDE</sequence>
<gene>
    <name evidence="1" type="ORF">AUEXF2481DRAFT_442607</name>
</gene>
<dbReference type="SUPFAM" id="SSF52047">
    <property type="entry name" value="RNI-like"/>
    <property type="match status" value="1"/>
</dbReference>
<dbReference type="Proteomes" id="UP000030641">
    <property type="component" value="Unassembled WGS sequence"/>
</dbReference>
<keyword evidence="2" id="KW-1185">Reference proteome</keyword>
<evidence type="ECO:0000313" key="1">
    <source>
        <dbReference type="EMBL" id="KEQ92034.1"/>
    </source>
</evidence>
<dbReference type="EMBL" id="KL584773">
    <property type="protein sequence ID" value="KEQ92034.1"/>
    <property type="molecule type" value="Genomic_DNA"/>
</dbReference>
<dbReference type="HOGENOM" id="CLU_566159_0_0_1"/>
<organism evidence="1 2">
    <name type="scientific">Aureobasidium subglaciale (strain EXF-2481)</name>
    <name type="common">Aureobasidium pullulans var. subglaciale</name>
    <dbReference type="NCBI Taxonomy" id="1043005"/>
    <lineage>
        <taxon>Eukaryota</taxon>
        <taxon>Fungi</taxon>
        <taxon>Dikarya</taxon>
        <taxon>Ascomycota</taxon>
        <taxon>Pezizomycotina</taxon>
        <taxon>Dothideomycetes</taxon>
        <taxon>Dothideomycetidae</taxon>
        <taxon>Dothideales</taxon>
        <taxon>Saccotheciaceae</taxon>
        <taxon>Aureobasidium</taxon>
    </lineage>
</organism>
<accession>A0A074Y7U2</accession>
<dbReference type="RefSeq" id="XP_013340584.1">
    <property type="nucleotide sequence ID" value="XM_013485130.1"/>
</dbReference>
<dbReference type="InParanoid" id="A0A074Y7U2"/>
<dbReference type="AlphaFoldDB" id="A0A074Y7U2"/>
<reference evidence="1 2" key="1">
    <citation type="journal article" date="2014" name="BMC Genomics">
        <title>Genome sequencing of four Aureobasidium pullulans varieties: biotechnological potential, stress tolerance, and description of new species.</title>
        <authorList>
            <person name="Gostin Ar C."/>
            <person name="Ohm R.A."/>
            <person name="Kogej T."/>
            <person name="Sonjak S."/>
            <person name="Turk M."/>
            <person name="Zajc J."/>
            <person name="Zalar P."/>
            <person name="Grube M."/>
            <person name="Sun H."/>
            <person name="Han J."/>
            <person name="Sharma A."/>
            <person name="Chiniquy J."/>
            <person name="Ngan C.Y."/>
            <person name="Lipzen A."/>
            <person name="Barry K."/>
            <person name="Grigoriev I.V."/>
            <person name="Gunde-Cimerman N."/>
        </authorList>
    </citation>
    <scope>NUCLEOTIDE SEQUENCE [LARGE SCALE GENOMIC DNA]</scope>
    <source>
        <strain evidence="1 2">EXF-2481</strain>
    </source>
</reference>
<dbReference type="GeneID" id="25367622"/>
<dbReference type="OrthoDB" id="5279008at2759"/>
<evidence type="ECO:0000313" key="2">
    <source>
        <dbReference type="Proteomes" id="UP000030641"/>
    </source>
</evidence>
<dbReference type="InterPro" id="IPR032675">
    <property type="entry name" value="LRR_dom_sf"/>
</dbReference>
<evidence type="ECO:0008006" key="3">
    <source>
        <dbReference type="Google" id="ProtNLM"/>
    </source>
</evidence>
<protein>
    <recommendedName>
        <fullName evidence="3">F-box domain-containing protein</fullName>
    </recommendedName>
</protein>
<proteinExistence type="predicted"/>